<proteinExistence type="predicted"/>
<dbReference type="RefSeq" id="WP_369775390.1">
    <property type="nucleotide sequence ID" value="NZ_JBGEHV010000054.1"/>
</dbReference>
<dbReference type="EMBL" id="JBGEHV010000054">
    <property type="protein sequence ID" value="MEY8042334.1"/>
    <property type="molecule type" value="Genomic_DNA"/>
</dbReference>
<dbReference type="Gene3D" id="3.30.559.10">
    <property type="entry name" value="Chloramphenicol acetyltransferase-like domain"/>
    <property type="match status" value="1"/>
</dbReference>
<dbReference type="PANTHER" id="PTHR45527">
    <property type="entry name" value="NONRIBOSOMAL PEPTIDE SYNTHETASE"/>
    <property type="match status" value="1"/>
</dbReference>
<comment type="caution">
    <text evidence="2">The sequence shown here is derived from an EMBL/GenBank/DDBJ whole genome shotgun (WGS) entry which is preliminary data.</text>
</comment>
<organism evidence="2 3">
    <name type="scientific">Saccharopolyspora cebuensis</name>
    <dbReference type="NCBI Taxonomy" id="418759"/>
    <lineage>
        <taxon>Bacteria</taxon>
        <taxon>Bacillati</taxon>
        <taxon>Actinomycetota</taxon>
        <taxon>Actinomycetes</taxon>
        <taxon>Pseudonocardiales</taxon>
        <taxon>Pseudonocardiaceae</taxon>
        <taxon>Saccharopolyspora</taxon>
    </lineage>
</organism>
<reference evidence="2 3" key="1">
    <citation type="submission" date="2024-08" db="EMBL/GenBank/DDBJ databases">
        <title>Genome mining of Saccharopolyspora cebuensis PGLac3 from Nigerian medicinal plant.</title>
        <authorList>
            <person name="Ezeobiora C.E."/>
            <person name="Igbokwe N.H."/>
            <person name="Amin D.H."/>
            <person name="Mendie U.E."/>
        </authorList>
    </citation>
    <scope>NUCLEOTIDE SEQUENCE [LARGE SCALE GENOMIC DNA]</scope>
    <source>
        <strain evidence="2 3">PGLac3</strain>
    </source>
</reference>
<sequence>MTRPQDTGGKDREFDEEVESILAELSPRERNQLVESLVRSSELGQREVLPAIAYQEEILELAESRPHSQSAGIHQLFVLEGFVDVPQLRTAWTELQIRHDALRTTFTRLNDQWYQKVTEGASELVVRGAPVEEPTMIETVGRHRADGFDLVTGPLARAELVLGRENTHILVLSWHHSVVDGYSLGVLWDDLCRAYNGVGHAPTPFQQGEFAQRQSASRKARAKEAARTIGSRYPRAMDSSPESRSRPHDVDLGMIALRWSSEERGALENRAHEQGITLYMLFLAAYRSALEEKGLLTRDAPVWTPMSGRVLESSNRSVGMFMNLVPVFGSLETRAQDDMSITALQQGCVEALGRQDVPRNDLIDLLPELPRASTVFALQNISTGTFELAGLRRSMPIPSGFPPVAPILEFDSPVEALFPTALSIGFMEDSSLAGVFEYDRTRIGGAIATEVMACVSDLVSKAVARTFP</sequence>
<feature type="domain" description="Condensation" evidence="1">
    <location>
        <begin position="46"/>
        <end position="380"/>
    </location>
</feature>
<keyword evidence="3" id="KW-1185">Reference proteome</keyword>
<dbReference type="PANTHER" id="PTHR45527:SF1">
    <property type="entry name" value="FATTY ACID SYNTHASE"/>
    <property type="match status" value="1"/>
</dbReference>
<accession>A0ABV4CML8</accession>
<evidence type="ECO:0000313" key="3">
    <source>
        <dbReference type="Proteomes" id="UP001564626"/>
    </source>
</evidence>
<protein>
    <submittedName>
        <fullName evidence="2">Condensation domain-containing protein</fullName>
    </submittedName>
</protein>
<dbReference type="Pfam" id="PF00668">
    <property type="entry name" value="Condensation"/>
    <property type="match status" value="1"/>
</dbReference>
<evidence type="ECO:0000313" key="2">
    <source>
        <dbReference type="EMBL" id="MEY8042334.1"/>
    </source>
</evidence>
<name>A0ABV4CML8_9PSEU</name>
<dbReference type="Gene3D" id="3.30.559.30">
    <property type="entry name" value="Nonribosomal peptide synthetase, condensation domain"/>
    <property type="match status" value="1"/>
</dbReference>
<dbReference type="InterPro" id="IPR001242">
    <property type="entry name" value="Condensation_dom"/>
</dbReference>
<dbReference type="Proteomes" id="UP001564626">
    <property type="component" value="Unassembled WGS sequence"/>
</dbReference>
<dbReference type="SUPFAM" id="SSF52777">
    <property type="entry name" value="CoA-dependent acyltransferases"/>
    <property type="match status" value="2"/>
</dbReference>
<dbReference type="InterPro" id="IPR023213">
    <property type="entry name" value="CAT-like_dom_sf"/>
</dbReference>
<evidence type="ECO:0000259" key="1">
    <source>
        <dbReference type="Pfam" id="PF00668"/>
    </source>
</evidence>
<gene>
    <name evidence="2" type="ORF">AB8O55_23230</name>
</gene>